<feature type="region of interest" description="Disordered" evidence="3">
    <location>
        <begin position="77"/>
        <end position="97"/>
    </location>
</feature>
<gene>
    <name evidence="4" type="ORF">EIP91_006650</name>
</gene>
<feature type="region of interest" description="Disordered" evidence="3">
    <location>
        <begin position="28"/>
        <end position="58"/>
    </location>
</feature>
<evidence type="ECO:0000313" key="4">
    <source>
        <dbReference type="EMBL" id="TCD62604.1"/>
    </source>
</evidence>
<dbReference type="SMART" id="SM00707">
    <property type="entry name" value="RPEL"/>
    <property type="match status" value="2"/>
</dbReference>
<evidence type="ECO:0000256" key="3">
    <source>
        <dbReference type="SAM" id="MobiDB-lite"/>
    </source>
</evidence>
<evidence type="ECO:0000256" key="2">
    <source>
        <dbReference type="PROSITE-ProRule" id="PRU00401"/>
    </source>
</evidence>
<feature type="region of interest" description="Disordered" evidence="3">
    <location>
        <begin position="221"/>
        <end position="242"/>
    </location>
</feature>
<dbReference type="AlphaFoldDB" id="A0A4R0RJX7"/>
<feature type="repeat" description="RPEL" evidence="2">
    <location>
        <begin position="175"/>
        <end position="200"/>
    </location>
</feature>
<comment type="caution">
    <text evidence="4">The sequence shown here is derived from an EMBL/GenBank/DDBJ whole genome shotgun (WGS) entry which is preliminary data.</text>
</comment>
<protein>
    <recommendedName>
        <fullName evidence="6">RPEL repeat protein</fullName>
    </recommendedName>
</protein>
<feature type="region of interest" description="Disordered" evidence="3">
    <location>
        <begin position="178"/>
        <end position="197"/>
    </location>
</feature>
<reference evidence="4 5" key="1">
    <citation type="submission" date="2018-11" db="EMBL/GenBank/DDBJ databases">
        <title>Genome assembly of Steccherinum ochraceum LE-BIN_3174, the white-rot fungus of the Steccherinaceae family (The Residual Polyporoid clade, Polyporales, Basidiomycota).</title>
        <authorList>
            <person name="Fedorova T.V."/>
            <person name="Glazunova O.A."/>
            <person name="Landesman E.O."/>
            <person name="Moiseenko K.V."/>
            <person name="Psurtseva N.V."/>
            <person name="Savinova O.S."/>
            <person name="Shakhova N.V."/>
            <person name="Tyazhelova T.V."/>
            <person name="Vasina D.V."/>
        </authorList>
    </citation>
    <scope>NUCLEOTIDE SEQUENCE [LARGE SCALE GENOMIC DNA]</scope>
    <source>
        <strain evidence="4 5">LE-BIN_3174</strain>
    </source>
</reference>
<keyword evidence="5" id="KW-1185">Reference proteome</keyword>
<feature type="compositionally biased region" description="Low complexity" evidence="3">
    <location>
        <begin position="28"/>
        <end position="45"/>
    </location>
</feature>
<keyword evidence="1" id="KW-0677">Repeat</keyword>
<evidence type="ECO:0008006" key="6">
    <source>
        <dbReference type="Google" id="ProtNLM"/>
    </source>
</evidence>
<dbReference type="STRING" id="92696.A0A4R0RJX7"/>
<feature type="region of interest" description="Disordered" evidence="3">
    <location>
        <begin position="152"/>
        <end position="171"/>
    </location>
</feature>
<dbReference type="InterPro" id="IPR004018">
    <property type="entry name" value="RPEL_repeat"/>
</dbReference>
<dbReference type="Pfam" id="PF02755">
    <property type="entry name" value="RPEL"/>
    <property type="match status" value="2"/>
</dbReference>
<organism evidence="4 5">
    <name type="scientific">Steccherinum ochraceum</name>
    <dbReference type="NCBI Taxonomy" id="92696"/>
    <lineage>
        <taxon>Eukaryota</taxon>
        <taxon>Fungi</taxon>
        <taxon>Dikarya</taxon>
        <taxon>Basidiomycota</taxon>
        <taxon>Agaricomycotina</taxon>
        <taxon>Agaricomycetes</taxon>
        <taxon>Polyporales</taxon>
        <taxon>Steccherinaceae</taxon>
        <taxon>Steccherinum</taxon>
    </lineage>
</organism>
<sequence>MSYSYQVLQAPSIDLNIPRSPLLSSTLTNNLRISRSPRSGSSSPRTFCPASPNPGPSTTLSTRLQLLAKHQQQCIGLRLPPRSPRPQGTDKPLPSLPIPPRQIISVLELLERMDNDVMKEVQRVKVGIAEAPYVHTLAHNQHRKKMSTATANATTTNPMPPMPRRSSSLDPQVADKVERHLQQRPPKDELIDRNILKDDNVAPALQAARDKLQRSQLEDKLDHALQQRPKREELVKDHILQE</sequence>
<evidence type="ECO:0000256" key="1">
    <source>
        <dbReference type="ARBA" id="ARBA00022737"/>
    </source>
</evidence>
<dbReference type="PROSITE" id="PS51073">
    <property type="entry name" value="RPEL"/>
    <property type="match status" value="2"/>
</dbReference>
<proteinExistence type="predicted"/>
<dbReference type="Proteomes" id="UP000292702">
    <property type="component" value="Unassembled WGS sequence"/>
</dbReference>
<dbReference type="Gene3D" id="6.10.140.2040">
    <property type="match status" value="1"/>
</dbReference>
<name>A0A4R0RJX7_9APHY</name>
<accession>A0A4R0RJX7</accession>
<dbReference type="EMBL" id="RWJN01000358">
    <property type="protein sequence ID" value="TCD62604.1"/>
    <property type="molecule type" value="Genomic_DNA"/>
</dbReference>
<feature type="repeat" description="RPEL" evidence="2">
    <location>
        <begin position="219"/>
        <end position="242"/>
    </location>
</feature>
<dbReference type="OrthoDB" id="197676at2759"/>
<evidence type="ECO:0000313" key="5">
    <source>
        <dbReference type="Proteomes" id="UP000292702"/>
    </source>
</evidence>